<feature type="transmembrane region" description="Helical" evidence="1">
    <location>
        <begin position="56"/>
        <end position="75"/>
    </location>
</feature>
<accession>A0AA39TQG8</accession>
<feature type="transmembrane region" description="Helical" evidence="1">
    <location>
        <begin position="20"/>
        <end position="44"/>
    </location>
</feature>
<evidence type="ECO:0000313" key="3">
    <source>
        <dbReference type="Proteomes" id="UP001175211"/>
    </source>
</evidence>
<keyword evidence="1" id="KW-1133">Transmembrane helix</keyword>
<dbReference type="RefSeq" id="XP_060332523.1">
    <property type="nucleotide sequence ID" value="XM_060472723.1"/>
</dbReference>
<dbReference type="GeneID" id="85356271"/>
<proteinExistence type="predicted"/>
<name>A0AA39TQG8_ARMTA</name>
<comment type="caution">
    <text evidence="2">The sequence shown here is derived from an EMBL/GenBank/DDBJ whole genome shotgun (WGS) entry which is preliminary data.</text>
</comment>
<dbReference type="Proteomes" id="UP001175211">
    <property type="component" value="Unassembled WGS sequence"/>
</dbReference>
<reference evidence="2" key="1">
    <citation type="submission" date="2023-06" db="EMBL/GenBank/DDBJ databases">
        <authorList>
            <consortium name="Lawrence Berkeley National Laboratory"/>
            <person name="Ahrendt S."/>
            <person name="Sahu N."/>
            <person name="Indic B."/>
            <person name="Wong-Bajracharya J."/>
            <person name="Merenyi Z."/>
            <person name="Ke H.-M."/>
            <person name="Monk M."/>
            <person name="Kocsube S."/>
            <person name="Drula E."/>
            <person name="Lipzen A."/>
            <person name="Balint B."/>
            <person name="Henrissat B."/>
            <person name="Andreopoulos B."/>
            <person name="Martin F.M."/>
            <person name="Harder C.B."/>
            <person name="Rigling D."/>
            <person name="Ford K.L."/>
            <person name="Foster G.D."/>
            <person name="Pangilinan J."/>
            <person name="Papanicolaou A."/>
            <person name="Barry K."/>
            <person name="LaButti K."/>
            <person name="Viragh M."/>
            <person name="Koriabine M."/>
            <person name="Yan M."/>
            <person name="Riley R."/>
            <person name="Champramary S."/>
            <person name="Plett K.L."/>
            <person name="Tsai I.J."/>
            <person name="Slot J."/>
            <person name="Sipos G."/>
            <person name="Plett J."/>
            <person name="Nagy L.G."/>
            <person name="Grigoriev I.V."/>
        </authorList>
    </citation>
    <scope>NUCLEOTIDE SEQUENCE</scope>
    <source>
        <strain evidence="2">CCBAS 213</strain>
    </source>
</reference>
<protein>
    <submittedName>
        <fullName evidence="2">Uncharacterized protein</fullName>
    </submittedName>
</protein>
<keyword evidence="1" id="KW-0812">Transmembrane</keyword>
<evidence type="ECO:0000256" key="1">
    <source>
        <dbReference type="SAM" id="Phobius"/>
    </source>
</evidence>
<keyword evidence="1" id="KW-0472">Membrane</keyword>
<gene>
    <name evidence="2" type="ORF">EV420DRAFT_1532374</name>
</gene>
<dbReference type="EMBL" id="JAUEPS010000012">
    <property type="protein sequence ID" value="KAK0460484.1"/>
    <property type="molecule type" value="Genomic_DNA"/>
</dbReference>
<keyword evidence="3" id="KW-1185">Reference proteome</keyword>
<evidence type="ECO:0000313" key="2">
    <source>
        <dbReference type="EMBL" id="KAK0460484.1"/>
    </source>
</evidence>
<sequence length="152" mass="16548">MRVSSKFPLETQIGVTANKVYYSCSFLSTVLGMGIRTASLNAVGDPKTLRRLRAPSIPFVFVRAAAFPVLFPYTLSTSLPFLPRTATLIVKHRDVSCLCFGSGGETPATAHQFEISKPVEQFELLSPSSYDPFTIDQVLGLSSRAVLVMSRG</sequence>
<dbReference type="AlphaFoldDB" id="A0AA39TQG8"/>
<organism evidence="2 3">
    <name type="scientific">Armillaria tabescens</name>
    <name type="common">Ringless honey mushroom</name>
    <name type="synonym">Agaricus tabescens</name>
    <dbReference type="NCBI Taxonomy" id="1929756"/>
    <lineage>
        <taxon>Eukaryota</taxon>
        <taxon>Fungi</taxon>
        <taxon>Dikarya</taxon>
        <taxon>Basidiomycota</taxon>
        <taxon>Agaricomycotina</taxon>
        <taxon>Agaricomycetes</taxon>
        <taxon>Agaricomycetidae</taxon>
        <taxon>Agaricales</taxon>
        <taxon>Marasmiineae</taxon>
        <taxon>Physalacriaceae</taxon>
        <taxon>Desarmillaria</taxon>
    </lineage>
</organism>